<feature type="compositionally biased region" description="Low complexity" evidence="1">
    <location>
        <begin position="79"/>
        <end position="91"/>
    </location>
</feature>
<evidence type="ECO:0000256" key="1">
    <source>
        <dbReference type="SAM" id="MobiDB-lite"/>
    </source>
</evidence>
<feature type="region of interest" description="Disordered" evidence="1">
    <location>
        <begin position="1"/>
        <end position="54"/>
    </location>
</feature>
<organism evidence="2">
    <name type="scientific">Cuerna arida</name>
    <dbReference type="NCBI Taxonomy" id="1464854"/>
    <lineage>
        <taxon>Eukaryota</taxon>
        <taxon>Metazoa</taxon>
        <taxon>Ecdysozoa</taxon>
        <taxon>Arthropoda</taxon>
        <taxon>Hexapoda</taxon>
        <taxon>Insecta</taxon>
        <taxon>Pterygota</taxon>
        <taxon>Neoptera</taxon>
        <taxon>Paraneoptera</taxon>
        <taxon>Hemiptera</taxon>
        <taxon>Auchenorrhyncha</taxon>
        <taxon>Membracoidea</taxon>
        <taxon>Cicadellidae</taxon>
        <taxon>Cicadellinae</taxon>
        <taxon>Proconiini</taxon>
        <taxon>Cuerna</taxon>
    </lineage>
</organism>
<feature type="compositionally biased region" description="Polar residues" evidence="1">
    <location>
        <begin position="1"/>
        <end position="21"/>
    </location>
</feature>
<protein>
    <submittedName>
        <fullName evidence="2">Uncharacterized protein</fullName>
    </submittedName>
</protein>
<evidence type="ECO:0000313" key="2">
    <source>
        <dbReference type="EMBL" id="JAS55669.1"/>
    </source>
</evidence>
<proteinExistence type="predicted"/>
<gene>
    <name evidence="2" type="ORF">g.11751</name>
</gene>
<name>A0A1B6FZQ5_9HEMI</name>
<accession>A0A1B6FZQ5</accession>
<feature type="non-terminal residue" evidence="2">
    <location>
        <position position="107"/>
    </location>
</feature>
<feature type="non-terminal residue" evidence="2">
    <location>
        <position position="1"/>
    </location>
</feature>
<reference evidence="2" key="1">
    <citation type="submission" date="2015-11" db="EMBL/GenBank/DDBJ databases">
        <title>De novo transcriptome assembly of four potential Pierce s Disease insect vectors from Arizona vineyards.</title>
        <authorList>
            <person name="Tassone E.E."/>
        </authorList>
    </citation>
    <scope>NUCLEOTIDE SEQUENCE</scope>
</reference>
<feature type="region of interest" description="Disordered" evidence="1">
    <location>
        <begin position="79"/>
        <end position="107"/>
    </location>
</feature>
<sequence>DNDSLAMNSQSSLGTQPQVEQNVEAVDGQDSLHSEAGTCDKTSDSSSPSPFPTWEERFIVEGYEEYDYDYLLSRPSMLENQESVENVQEENMGTEKADGGSDSSQDV</sequence>
<dbReference type="AlphaFoldDB" id="A0A1B6FZQ5"/>
<dbReference type="EMBL" id="GECZ01014100">
    <property type="protein sequence ID" value="JAS55669.1"/>
    <property type="molecule type" value="Transcribed_RNA"/>
</dbReference>